<protein>
    <submittedName>
        <fullName evidence="5">NADH:flavin oxidoreductase/NADH oxidase N-terminal domain-containing protein</fullName>
    </submittedName>
</protein>
<dbReference type="Pfam" id="PF00724">
    <property type="entry name" value="Oxidored_FMN"/>
    <property type="match status" value="1"/>
</dbReference>
<dbReference type="PANTHER" id="PTHR43656">
    <property type="entry name" value="BINDING OXIDOREDUCTASE, PUTATIVE (AFU_ORTHOLOGUE AFUA_2G08260)-RELATED"/>
    <property type="match status" value="1"/>
</dbReference>
<name>A0A914BZG3_9BILA</name>
<dbReference type="GO" id="GO:0016491">
    <property type="term" value="F:oxidoreductase activity"/>
    <property type="evidence" value="ECO:0007669"/>
    <property type="project" value="UniProtKB-KW"/>
</dbReference>
<evidence type="ECO:0000256" key="2">
    <source>
        <dbReference type="ARBA" id="ARBA00023002"/>
    </source>
</evidence>
<dbReference type="Proteomes" id="UP000887540">
    <property type="component" value="Unplaced"/>
</dbReference>
<dbReference type="GO" id="GO:0010181">
    <property type="term" value="F:FMN binding"/>
    <property type="evidence" value="ECO:0007669"/>
    <property type="project" value="InterPro"/>
</dbReference>
<dbReference type="WBParaSite" id="ACRNAN_Path_1361.g5346.t1">
    <property type="protein sequence ID" value="ACRNAN_Path_1361.g5346.t1"/>
    <property type="gene ID" value="ACRNAN_Path_1361.g5346"/>
</dbReference>
<feature type="domain" description="NADH:flavin oxidoreductase/NADH oxidase N-terminal" evidence="3">
    <location>
        <begin position="30"/>
        <end position="367"/>
    </location>
</feature>
<dbReference type="InterPro" id="IPR051799">
    <property type="entry name" value="NADH_flavin_oxidoreductase"/>
</dbReference>
<evidence type="ECO:0000313" key="4">
    <source>
        <dbReference type="Proteomes" id="UP000887540"/>
    </source>
</evidence>
<evidence type="ECO:0000259" key="3">
    <source>
        <dbReference type="Pfam" id="PF00724"/>
    </source>
</evidence>
<dbReference type="PANTHER" id="PTHR43656:SF5">
    <property type="entry name" value="NADH:FLAVIN OXIDOREDUCTASE_NADH OXIDASE N-TERMINAL DOMAIN-CONTAINING PROTEIN"/>
    <property type="match status" value="1"/>
</dbReference>
<keyword evidence="1" id="KW-0285">Flavoprotein</keyword>
<keyword evidence="4" id="KW-1185">Reference proteome</keyword>
<dbReference type="AlphaFoldDB" id="A0A914BZG3"/>
<dbReference type="SUPFAM" id="SSF51395">
    <property type="entry name" value="FMN-linked oxidoreductases"/>
    <property type="match status" value="1"/>
</dbReference>
<keyword evidence="2" id="KW-0560">Oxidoreductase</keyword>
<evidence type="ECO:0000256" key="1">
    <source>
        <dbReference type="ARBA" id="ARBA00022630"/>
    </source>
</evidence>
<sequence length="433" mass="48625">MAQRWPIKATGDVAVLRKTLRFPTSRRIARNRLLKPPMTEMLSTWVDGDPKKSGIPTEKLINAYRKWGLGGFGLLITGNIMVDPKHIEMPTNSIIHRSNDNYDRKQAFKKCAEALKKGGGLAIAQLNHPGRLTPITVNEHPFAPSAVKHTSQIRNFFQYGEPVELTKCQIQTEVIHDFVYAAKFCHEAGFDGVELHAAFGYLLSEFLTPNTNKRSDEYGGSIKNRARIIREIYEGIRKEIPKETGFIVGIKVNTHEFGNKDFSSDDVLKFVQEFDLYGFDFIELSGGSVEELILNYSKMRESSKFREAYFQQYAQKIKPSLKNAVVYLTGGLRTVFGMVDAINNGIADGVGIGRPSLNEPDVAKKILNEEVQSVIYNHLEEDYMLYMKSGVTNLNEFAATTVEEAGGDLNYGVTDFSIKENAEKFKTEQVKAG</sequence>
<dbReference type="Gene3D" id="3.20.20.70">
    <property type="entry name" value="Aldolase class I"/>
    <property type="match status" value="1"/>
</dbReference>
<organism evidence="4 5">
    <name type="scientific">Acrobeloides nanus</name>
    <dbReference type="NCBI Taxonomy" id="290746"/>
    <lineage>
        <taxon>Eukaryota</taxon>
        <taxon>Metazoa</taxon>
        <taxon>Ecdysozoa</taxon>
        <taxon>Nematoda</taxon>
        <taxon>Chromadorea</taxon>
        <taxon>Rhabditida</taxon>
        <taxon>Tylenchina</taxon>
        <taxon>Cephalobomorpha</taxon>
        <taxon>Cephaloboidea</taxon>
        <taxon>Cephalobidae</taxon>
        <taxon>Acrobeloides</taxon>
    </lineage>
</organism>
<accession>A0A914BZG3</accession>
<dbReference type="InterPro" id="IPR013785">
    <property type="entry name" value="Aldolase_TIM"/>
</dbReference>
<evidence type="ECO:0000313" key="5">
    <source>
        <dbReference type="WBParaSite" id="ACRNAN_Path_1361.g5346.t1"/>
    </source>
</evidence>
<reference evidence="5" key="1">
    <citation type="submission" date="2022-11" db="UniProtKB">
        <authorList>
            <consortium name="WormBaseParasite"/>
        </authorList>
    </citation>
    <scope>IDENTIFICATION</scope>
</reference>
<dbReference type="InterPro" id="IPR001155">
    <property type="entry name" value="OxRdtase_FMN_N"/>
</dbReference>
<proteinExistence type="predicted"/>